<proteinExistence type="predicted"/>
<dbReference type="AlphaFoldDB" id="A0AAE1JXE9"/>
<dbReference type="EMBL" id="JAWXYG010000004">
    <property type="protein sequence ID" value="KAK4276182.1"/>
    <property type="molecule type" value="Genomic_DNA"/>
</dbReference>
<comment type="caution">
    <text evidence="1">The sequence shown here is derived from an EMBL/GenBank/DDBJ whole genome shotgun (WGS) entry which is preliminary data.</text>
</comment>
<sequence>MVINKDNQVPPPPNPDDNKAIMEFGIPDLNKLNSAITPPTVNARHFKIKGFMIQMINAAGQFGGLPSEDPHLHLKTFMEMCDSFVISGIPPDVIRIKLFPFSLRDKARTWLNNLPANSITTWNDLGRPSVVTGCSLNYVEKGEPTMRVNDDQVAFSILKTAKFEDPTEKYLPSEDGNKRH</sequence>
<reference evidence="1" key="1">
    <citation type="submission" date="2023-10" db="EMBL/GenBank/DDBJ databases">
        <title>Chromosome-level genome of the transformable northern wattle, Acacia crassicarpa.</title>
        <authorList>
            <person name="Massaro I."/>
            <person name="Sinha N.R."/>
            <person name="Poethig S."/>
            <person name="Leichty A.R."/>
        </authorList>
    </citation>
    <scope>NUCLEOTIDE SEQUENCE</scope>
    <source>
        <strain evidence="1">Acra3RX</strain>
        <tissue evidence="1">Leaf</tissue>
    </source>
</reference>
<accession>A0AAE1JXE9</accession>
<dbReference type="PANTHER" id="PTHR33223:SF6">
    <property type="entry name" value="CCHC-TYPE DOMAIN-CONTAINING PROTEIN"/>
    <property type="match status" value="1"/>
</dbReference>
<keyword evidence="2" id="KW-1185">Reference proteome</keyword>
<protein>
    <recommendedName>
        <fullName evidence="3">Retrotransposon gag domain-containing protein</fullName>
    </recommendedName>
</protein>
<evidence type="ECO:0008006" key="3">
    <source>
        <dbReference type="Google" id="ProtNLM"/>
    </source>
</evidence>
<dbReference type="PANTHER" id="PTHR33223">
    <property type="entry name" value="CCHC-TYPE DOMAIN-CONTAINING PROTEIN"/>
    <property type="match status" value="1"/>
</dbReference>
<evidence type="ECO:0000313" key="1">
    <source>
        <dbReference type="EMBL" id="KAK4276182.1"/>
    </source>
</evidence>
<evidence type="ECO:0000313" key="2">
    <source>
        <dbReference type="Proteomes" id="UP001293593"/>
    </source>
</evidence>
<gene>
    <name evidence="1" type="ORF">QN277_019157</name>
</gene>
<organism evidence="1 2">
    <name type="scientific">Acacia crassicarpa</name>
    <name type="common">northern wattle</name>
    <dbReference type="NCBI Taxonomy" id="499986"/>
    <lineage>
        <taxon>Eukaryota</taxon>
        <taxon>Viridiplantae</taxon>
        <taxon>Streptophyta</taxon>
        <taxon>Embryophyta</taxon>
        <taxon>Tracheophyta</taxon>
        <taxon>Spermatophyta</taxon>
        <taxon>Magnoliopsida</taxon>
        <taxon>eudicotyledons</taxon>
        <taxon>Gunneridae</taxon>
        <taxon>Pentapetalae</taxon>
        <taxon>rosids</taxon>
        <taxon>fabids</taxon>
        <taxon>Fabales</taxon>
        <taxon>Fabaceae</taxon>
        <taxon>Caesalpinioideae</taxon>
        <taxon>mimosoid clade</taxon>
        <taxon>Acacieae</taxon>
        <taxon>Acacia</taxon>
    </lineage>
</organism>
<dbReference type="Proteomes" id="UP001293593">
    <property type="component" value="Unassembled WGS sequence"/>
</dbReference>
<name>A0AAE1JXE9_9FABA</name>